<feature type="transmembrane region" description="Helical" evidence="1">
    <location>
        <begin position="113"/>
        <end position="131"/>
    </location>
</feature>
<dbReference type="STRING" id="47855.GA0070606_3239"/>
<reference evidence="3" key="1">
    <citation type="submission" date="2016-06" db="EMBL/GenBank/DDBJ databases">
        <authorList>
            <person name="Varghese N."/>
            <person name="Submissions Spin"/>
        </authorList>
    </citation>
    <scope>NUCLEOTIDE SEQUENCE [LARGE SCALE GENOMIC DNA]</scope>
    <source>
        <strain evidence="3">DSM 43903</strain>
    </source>
</reference>
<gene>
    <name evidence="2" type="ORF">GA0070606_3239</name>
</gene>
<proteinExistence type="predicted"/>
<organism evidence="2 3">
    <name type="scientific">Micromonospora citrea</name>
    <dbReference type="NCBI Taxonomy" id="47855"/>
    <lineage>
        <taxon>Bacteria</taxon>
        <taxon>Bacillati</taxon>
        <taxon>Actinomycetota</taxon>
        <taxon>Actinomycetes</taxon>
        <taxon>Micromonosporales</taxon>
        <taxon>Micromonosporaceae</taxon>
        <taxon>Micromonospora</taxon>
    </lineage>
</organism>
<dbReference type="Proteomes" id="UP000199001">
    <property type="component" value="Unassembled WGS sequence"/>
</dbReference>
<feature type="transmembrane region" description="Helical" evidence="1">
    <location>
        <begin position="175"/>
        <end position="193"/>
    </location>
</feature>
<feature type="transmembrane region" description="Helical" evidence="1">
    <location>
        <begin position="12"/>
        <end position="32"/>
    </location>
</feature>
<sequence>MITLVRSELHRMATVRSTWLSVAIVGALGLLFGVFDAAAWQLLAGVGTFGLAVMHVGQHYQHRTAVLLHLAQPNRTVTLVGHLVAAVVVALVFMTLSGATVLLDGDIREFRDAAAVVPLMAVFAAANAAIFRRPTWLFLGYGGWFIFVEGLAGRLDAPLPFSAYLAAGGGDRSSLLVFAGWTGVSVIGALFAVRRDLVGD</sequence>
<keyword evidence="1" id="KW-0812">Transmembrane</keyword>
<dbReference type="RefSeq" id="WP_091100413.1">
    <property type="nucleotide sequence ID" value="NZ_FMHZ01000002.1"/>
</dbReference>
<protein>
    <recommendedName>
        <fullName evidence="4">ABC-2 family transporter protein</fullName>
    </recommendedName>
</protein>
<name>A0A1C6V1Q1_9ACTN</name>
<keyword evidence="1" id="KW-0472">Membrane</keyword>
<keyword evidence="1" id="KW-1133">Transmembrane helix</keyword>
<evidence type="ECO:0008006" key="4">
    <source>
        <dbReference type="Google" id="ProtNLM"/>
    </source>
</evidence>
<evidence type="ECO:0000256" key="1">
    <source>
        <dbReference type="SAM" id="Phobius"/>
    </source>
</evidence>
<evidence type="ECO:0000313" key="2">
    <source>
        <dbReference type="EMBL" id="SCL60238.1"/>
    </source>
</evidence>
<dbReference type="OrthoDB" id="3295418at2"/>
<feature type="transmembrane region" description="Helical" evidence="1">
    <location>
        <begin position="77"/>
        <end position="101"/>
    </location>
</feature>
<feature type="transmembrane region" description="Helical" evidence="1">
    <location>
        <begin position="138"/>
        <end position="155"/>
    </location>
</feature>
<dbReference type="AlphaFoldDB" id="A0A1C6V1Q1"/>
<keyword evidence="3" id="KW-1185">Reference proteome</keyword>
<dbReference type="EMBL" id="FMHZ01000002">
    <property type="protein sequence ID" value="SCL60238.1"/>
    <property type="molecule type" value="Genomic_DNA"/>
</dbReference>
<feature type="transmembrane region" description="Helical" evidence="1">
    <location>
        <begin position="38"/>
        <end position="56"/>
    </location>
</feature>
<accession>A0A1C6V1Q1</accession>
<evidence type="ECO:0000313" key="3">
    <source>
        <dbReference type="Proteomes" id="UP000199001"/>
    </source>
</evidence>